<reference evidence="5" key="1">
    <citation type="submission" date="2020-10" db="EMBL/GenBank/DDBJ databases">
        <authorList>
            <person name="Gilroy R."/>
        </authorList>
    </citation>
    <scope>NUCLEOTIDE SEQUENCE</scope>
    <source>
        <strain evidence="5">13766</strain>
    </source>
</reference>
<dbReference type="InterPro" id="IPR012334">
    <property type="entry name" value="Pectin_lyas_fold"/>
</dbReference>
<reference evidence="5" key="2">
    <citation type="journal article" date="2021" name="PeerJ">
        <title>Extensive microbial diversity within the chicken gut microbiome revealed by metagenomics and culture.</title>
        <authorList>
            <person name="Gilroy R."/>
            <person name="Ravi A."/>
            <person name="Getino M."/>
            <person name="Pursley I."/>
            <person name="Horton D.L."/>
            <person name="Alikhan N.F."/>
            <person name="Baker D."/>
            <person name="Gharbi K."/>
            <person name="Hall N."/>
            <person name="Watson M."/>
            <person name="Adriaenssens E.M."/>
            <person name="Foster-Nyarko E."/>
            <person name="Jarju S."/>
            <person name="Secka A."/>
            <person name="Antonio M."/>
            <person name="Oren A."/>
            <person name="Chaudhuri R.R."/>
            <person name="La Ragione R."/>
            <person name="Hildebrand F."/>
            <person name="Pallen M.J."/>
        </authorList>
    </citation>
    <scope>NUCLEOTIDE SEQUENCE</scope>
    <source>
        <strain evidence="5">13766</strain>
    </source>
</reference>
<keyword evidence="3 4" id="KW-0326">Glycosidase</keyword>
<keyword evidence="2 4" id="KW-0378">Hydrolase</keyword>
<evidence type="ECO:0000313" key="5">
    <source>
        <dbReference type="EMBL" id="HIS93599.1"/>
    </source>
</evidence>
<name>A0A9D1K6I8_9FIRM</name>
<dbReference type="EMBL" id="DVJN01000217">
    <property type="protein sequence ID" value="HIS93599.1"/>
    <property type="molecule type" value="Genomic_DNA"/>
</dbReference>
<dbReference type="Proteomes" id="UP000824140">
    <property type="component" value="Unassembled WGS sequence"/>
</dbReference>
<dbReference type="Pfam" id="PF00295">
    <property type="entry name" value="Glyco_hydro_28"/>
    <property type="match status" value="1"/>
</dbReference>
<gene>
    <name evidence="5" type="ORF">IAA84_11325</name>
</gene>
<dbReference type="Gene3D" id="2.160.20.10">
    <property type="entry name" value="Single-stranded right-handed beta-helix, Pectin lyase-like"/>
    <property type="match status" value="1"/>
</dbReference>
<dbReference type="SUPFAM" id="SSF51126">
    <property type="entry name" value="Pectin lyase-like"/>
    <property type="match status" value="1"/>
</dbReference>
<dbReference type="AlphaFoldDB" id="A0A9D1K6I8"/>
<evidence type="ECO:0000256" key="1">
    <source>
        <dbReference type="ARBA" id="ARBA00008834"/>
    </source>
</evidence>
<proteinExistence type="inferred from homology"/>
<evidence type="ECO:0000256" key="4">
    <source>
        <dbReference type="RuleBase" id="RU361169"/>
    </source>
</evidence>
<dbReference type="InterPro" id="IPR000743">
    <property type="entry name" value="Glyco_hydro_28"/>
</dbReference>
<evidence type="ECO:0008006" key="7">
    <source>
        <dbReference type="Google" id="ProtNLM"/>
    </source>
</evidence>
<dbReference type="GO" id="GO:0005975">
    <property type="term" value="P:carbohydrate metabolic process"/>
    <property type="evidence" value="ECO:0007669"/>
    <property type="project" value="InterPro"/>
</dbReference>
<organism evidence="5 6">
    <name type="scientific">Candidatus Alectryocaccomicrobium excrementavium</name>
    <dbReference type="NCBI Taxonomy" id="2840668"/>
    <lineage>
        <taxon>Bacteria</taxon>
        <taxon>Bacillati</taxon>
        <taxon>Bacillota</taxon>
        <taxon>Clostridia</taxon>
        <taxon>Candidatus Alectryocaccomicrobium</taxon>
    </lineage>
</organism>
<accession>A0A9D1K6I8</accession>
<dbReference type="InterPro" id="IPR011050">
    <property type="entry name" value="Pectin_lyase_fold/virulence"/>
</dbReference>
<comment type="caution">
    <text evidence="5">The sequence shown here is derived from an EMBL/GenBank/DDBJ whole genome shotgun (WGS) entry which is preliminary data.</text>
</comment>
<evidence type="ECO:0000313" key="6">
    <source>
        <dbReference type="Proteomes" id="UP000824140"/>
    </source>
</evidence>
<dbReference type="GO" id="GO:0004650">
    <property type="term" value="F:polygalacturonase activity"/>
    <property type="evidence" value="ECO:0007669"/>
    <property type="project" value="InterPro"/>
</dbReference>
<evidence type="ECO:0000256" key="3">
    <source>
        <dbReference type="ARBA" id="ARBA00023295"/>
    </source>
</evidence>
<sequence length="496" mass="56076">MYRIHHLPAGELSVTTFEAFIQGEKTAPWYCRVSAMPYNTVWPGGQRPIEQTELASFISFEMDEPIEVKLVACRPFQEAVVRPLSKGILPRVSGREIAFTIDRPGSYTVELDGWHNALHIFANPLTDFGVDKAAPGVRYFGPGVHEVGNLELEDGETLFLDGGAVLYGSVWAIHKKNVRIVGYGVIDGSREERTSRSRQICSARGEDLDCRSEETVRALLKTEPITRGCVRLYSCQDCEIAGVIARDSSEYAYTLAGCERLNCEWIKTIGMWRYNSDGIDLFNCCYVRIANGFFRNFDDCIVLKGIKGWDQTSQHHIAVTGCTVWCDWGRCLELGAETCADEYYDILWDDCDLIHGTHIHIDLQNGDRARIHDMLVRNIRCEYSAHDMPPVYQQDMSAPYGAAGAPWQPTLIESVIYNGMWSRDHMLGETYNIRLEDIHIYGPENMPCPKCRFVGADEAHCNHDIVIENAVLNGRRLAPEQLCLEMSAWDRNITVK</sequence>
<evidence type="ECO:0000256" key="2">
    <source>
        <dbReference type="ARBA" id="ARBA00022801"/>
    </source>
</evidence>
<protein>
    <recommendedName>
        <fullName evidence="7">Glycosyl hydrolases family 28</fullName>
    </recommendedName>
</protein>
<comment type="similarity">
    <text evidence="1 4">Belongs to the glycosyl hydrolase 28 family.</text>
</comment>